<dbReference type="InterPro" id="IPR032503">
    <property type="entry name" value="FAO_M"/>
</dbReference>
<dbReference type="InterPro" id="IPR036188">
    <property type="entry name" value="FAD/NAD-bd_sf"/>
</dbReference>
<comment type="similarity">
    <text evidence="1">Belongs to the GcvT family.</text>
</comment>
<evidence type="ECO:0000259" key="2">
    <source>
        <dbReference type="Pfam" id="PF01266"/>
    </source>
</evidence>
<dbReference type="PANTHER" id="PTHR43757:SF11">
    <property type="entry name" value="SARCOSINE DEHYDROGENASE"/>
    <property type="match status" value="1"/>
</dbReference>
<dbReference type="Pfam" id="PF01266">
    <property type="entry name" value="DAO"/>
    <property type="match status" value="1"/>
</dbReference>
<dbReference type="SUPFAM" id="SSF51905">
    <property type="entry name" value="FAD/NAD(P)-binding domain"/>
    <property type="match status" value="1"/>
</dbReference>
<dbReference type="Pfam" id="PF01571">
    <property type="entry name" value="GCV_T"/>
    <property type="match status" value="1"/>
</dbReference>
<organism evidence="6 7">
    <name type="scientific">Actinomycetospora chlora</name>
    <dbReference type="NCBI Taxonomy" id="663608"/>
    <lineage>
        <taxon>Bacteria</taxon>
        <taxon>Bacillati</taxon>
        <taxon>Actinomycetota</taxon>
        <taxon>Actinomycetes</taxon>
        <taxon>Pseudonocardiales</taxon>
        <taxon>Pseudonocardiaceae</taxon>
        <taxon>Actinomycetospora</taxon>
    </lineage>
</organism>
<dbReference type="Proteomes" id="UP001500928">
    <property type="component" value="Unassembled WGS sequence"/>
</dbReference>
<dbReference type="InterPro" id="IPR013977">
    <property type="entry name" value="GcvT_C"/>
</dbReference>
<dbReference type="Gene3D" id="2.40.30.110">
    <property type="entry name" value="Aminomethyltransferase beta-barrel domains"/>
    <property type="match status" value="1"/>
</dbReference>
<dbReference type="InterPro" id="IPR006076">
    <property type="entry name" value="FAD-dep_OxRdtase"/>
</dbReference>
<feature type="domain" description="GCVT N-terminal" evidence="3">
    <location>
        <begin position="433"/>
        <end position="712"/>
    </location>
</feature>
<proteinExistence type="inferred from homology"/>
<evidence type="ECO:0000259" key="3">
    <source>
        <dbReference type="Pfam" id="PF01571"/>
    </source>
</evidence>
<dbReference type="EMBL" id="BAABHO010000013">
    <property type="protein sequence ID" value="GAA4786539.1"/>
    <property type="molecule type" value="Genomic_DNA"/>
</dbReference>
<evidence type="ECO:0000259" key="4">
    <source>
        <dbReference type="Pfam" id="PF08669"/>
    </source>
</evidence>
<dbReference type="SUPFAM" id="SSF54373">
    <property type="entry name" value="FAD-linked reductases, C-terminal domain"/>
    <property type="match status" value="1"/>
</dbReference>
<dbReference type="PANTHER" id="PTHR43757">
    <property type="entry name" value="AMINOMETHYLTRANSFERASE"/>
    <property type="match status" value="1"/>
</dbReference>
<dbReference type="Gene3D" id="3.30.9.10">
    <property type="entry name" value="D-Amino Acid Oxidase, subunit A, domain 2"/>
    <property type="match status" value="1"/>
</dbReference>
<feature type="domain" description="FAD dependent oxidoreductase" evidence="2">
    <location>
        <begin position="6"/>
        <end position="373"/>
    </location>
</feature>
<dbReference type="InterPro" id="IPR006222">
    <property type="entry name" value="GCVT_N"/>
</dbReference>
<gene>
    <name evidence="6" type="ORF">GCM10023200_20790</name>
</gene>
<dbReference type="Gene3D" id="3.50.50.60">
    <property type="entry name" value="FAD/NAD(P)-binding domain"/>
    <property type="match status" value="1"/>
</dbReference>
<protein>
    <submittedName>
        <fullName evidence="6">FAD-dependent oxidoreductase</fullName>
    </submittedName>
</protein>
<dbReference type="InterPro" id="IPR027266">
    <property type="entry name" value="TrmE/GcvT-like"/>
</dbReference>
<feature type="domain" description="FAD dependent oxidoreductase central" evidence="5">
    <location>
        <begin position="376"/>
        <end position="431"/>
    </location>
</feature>
<keyword evidence="7" id="KW-1185">Reference proteome</keyword>
<dbReference type="InterPro" id="IPR029043">
    <property type="entry name" value="GcvT/YgfZ_C"/>
</dbReference>
<feature type="domain" description="Aminomethyltransferase C-terminal" evidence="4">
    <location>
        <begin position="735"/>
        <end position="813"/>
    </location>
</feature>
<dbReference type="Pfam" id="PF08669">
    <property type="entry name" value="GCV_T_C"/>
    <property type="match status" value="1"/>
</dbReference>
<evidence type="ECO:0000259" key="5">
    <source>
        <dbReference type="Pfam" id="PF16350"/>
    </source>
</evidence>
<dbReference type="Gene3D" id="3.30.1360.120">
    <property type="entry name" value="Probable tRNA modification gtpase trme, domain 1"/>
    <property type="match status" value="1"/>
</dbReference>
<evidence type="ECO:0000313" key="7">
    <source>
        <dbReference type="Proteomes" id="UP001500928"/>
    </source>
</evidence>
<evidence type="ECO:0000313" key="6">
    <source>
        <dbReference type="EMBL" id="GAA4786539.1"/>
    </source>
</evidence>
<reference evidence="7" key="1">
    <citation type="journal article" date="2019" name="Int. J. Syst. Evol. Microbiol.">
        <title>The Global Catalogue of Microorganisms (GCM) 10K type strain sequencing project: providing services to taxonomists for standard genome sequencing and annotation.</title>
        <authorList>
            <consortium name="The Broad Institute Genomics Platform"/>
            <consortium name="The Broad Institute Genome Sequencing Center for Infectious Disease"/>
            <person name="Wu L."/>
            <person name="Ma J."/>
        </authorList>
    </citation>
    <scope>NUCLEOTIDE SEQUENCE [LARGE SCALE GENOMIC DNA]</scope>
    <source>
        <strain evidence="7">JCM 17979</strain>
    </source>
</reference>
<dbReference type="RefSeq" id="WP_345413839.1">
    <property type="nucleotide sequence ID" value="NZ_BAABHO010000013.1"/>
</dbReference>
<dbReference type="InterPro" id="IPR028896">
    <property type="entry name" value="GcvT/YgfZ/DmdA"/>
</dbReference>
<dbReference type="SUPFAM" id="SSF101790">
    <property type="entry name" value="Aminomethyltransferase beta-barrel domain"/>
    <property type="match status" value="1"/>
</dbReference>
<dbReference type="SUPFAM" id="SSF103025">
    <property type="entry name" value="Folate-binding domain"/>
    <property type="match status" value="1"/>
</dbReference>
<dbReference type="Gene3D" id="3.30.70.1400">
    <property type="entry name" value="Aminomethyltransferase beta-barrel domains"/>
    <property type="match status" value="1"/>
</dbReference>
<sequence>MSTTPRVVVIGAGIVGANLADELTERGWTDVTVLDQGPLPLTGGSTSHAPGLVFQTNASRTMSAFASYTVEKFLGLEVDGAWCFNQVGGLEVATTPARLADLHRKAGWAASRGIPATVVDVEECVRRHPLIDPERILGGLHTPTDGLAKASRAVTALMRRAQARGAVFRGSTRVTGVAQQGGRVTGVKTDAGVVPADVVVSCAGFWGPAIGAMVGMRVPLLPLAHQYAFTGQVPPLVGRNDEAVEARLPILRHQDQDLYYREHGDRLGIGSYAHRPMPVSLGELPDVDDVTAARQPSMLPFTEDDFAPQWEQSVALLPSLADTKVEEGFNGVFSFTPDGGPLIGESSEVAGFWVAEAVWVTHSAGVAHSVAQLLVDGRSEIELHGCDVHRFEEFQTADAYVAETAQQNFVEIYDVVHPRQPRTSPRDVRTSPFHARQVELGAVFGETRGWERPQWFEANAPLVAELPAAWRPPTRDAWSARFHSPVAAVEAWKTRTAVALYDMTPLTRLEVSGPGAVAFLDRLTTGKMDKSVGSVTYTLLLDDAGGVRSDVTVARLGADLFQVGANGPLDVHHLQQEAAGLDVTVRETTGGTCCVGVWGPLARDLVAPLTDADLSHEGLGYFRCVRAVVGGVPVVAMRVSYVGELGWEIYTGAEYGLRLWDVLWRAGQPLGVVAAGRAAFDSLRLEKGYRSWGTDMTSEHDPYEAGVGFAVRPATKGEFVGRAALEGRSTATRTRALTCLTVDDGASVVVGDEPVLVDGEVAGYVTSAAFGHTIGRPIAYAWLPAGLSPGDGVAISYFGQPIRATVASEPLVDPEMARIRR</sequence>
<accession>A0ABP9AVL8</accession>
<dbReference type="Pfam" id="PF16350">
    <property type="entry name" value="FAO_M"/>
    <property type="match status" value="1"/>
</dbReference>
<evidence type="ECO:0000256" key="1">
    <source>
        <dbReference type="ARBA" id="ARBA00008609"/>
    </source>
</evidence>
<name>A0ABP9AVL8_9PSEU</name>
<comment type="caution">
    <text evidence="6">The sequence shown here is derived from an EMBL/GenBank/DDBJ whole genome shotgun (WGS) entry which is preliminary data.</text>
</comment>